<reference evidence="5" key="1">
    <citation type="submission" date="2018-02" db="EMBL/GenBank/DDBJ databases">
        <authorList>
            <person name="Hausmann B."/>
        </authorList>
    </citation>
    <scope>NUCLEOTIDE SEQUENCE [LARGE SCALE GENOMIC DNA]</scope>
    <source>
        <strain evidence="5">Peat soil MAG SbF1</strain>
    </source>
</reference>
<evidence type="ECO:0000256" key="1">
    <source>
        <dbReference type="ARBA" id="ARBA00024353"/>
    </source>
</evidence>
<feature type="domain" description="Putative zinc-finger" evidence="3">
    <location>
        <begin position="2"/>
        <end position="33"/>
    </location>
</feature>
<sequence length="51" mass="5872">MIEDILPLYVDDEVSGKTREIIEEHLGECPRCQNLCEEFKNPNPVLPDLDT</sequence>
<dbReference type="InterPro" id="IPR027383">
    <property type="entry name" value="Znf_put"/>
</dbReference>
<dbReference type="Proteomes" id="UP000238916">
    <property type="component" value="Unassembled WGS sequence"/>
</dbReference>
<accession>A0A2U3L7Q3</accession>
<comment type="similarity">
    <text evidence="1">Belongs to the zinc-associated anti-sigma factor (ZAS) superfamily. Anti-sigma-W factor family.</text>
</comment>
<proteinExistence type="inferred from homology"/>
<evidence type="ECO:0000259" key="3">
    <source>
        <dbReference type="Pfam" id="PF13490"/>
    </source>
</evidence>
<name>A0A2U3L7Q3_9FIRM</name>
<evidence type="ECO:0000256" key="2">
    <source>
        <dbReference type="ARBA" id="ARBA00024438"/>
    </source>
</evidence>
<gene>
    <name evidence="4" type="ORF">SBF1_3980009</name>
</gene>
<dbReference type="Gene3D" id="1.10.10.1320">
    <property type="entry name" value="Anti-sigma factor, zinc-finger domain"/>
    <property type="match status" value="1"/>
</dbReference>
<dbReference type="AlphaFoldDB" id="A0A2U3L7Q3"/>
<dbReference type="Pfam" id="PF13490">
    <property type="entry name" value="zf-HC2"/>
    <property type="match status" value="1"/>
</dbReference>
<evidence type="ECO:0000313" key="4">
    <source>
        <dbReference type="EMBL" id="SPF47916.1"/>
    </source>
</evidence>
<dbReference type="InterPro" id="IPR041916">
    <property type="entry name" value="Anti_sigma_zinc_sf"/>
</dbReference>
<organism evidence="4 5">
    <name type="scientific">Candidatus Desulfosporosinus infrequens</name>
    <dbReference type="NCBI Taxonomy" id="2043169"/>
    <lineage>
        <taxon>Bacteria</taxon>
        <taxon>Bacillati</taxon>
        <taxon>Bacillota</taxon>
        <taxon>Clostridia</taxon>
        <taxon>Eubacteriales</taxon>
        <taxon>Desulfitobacteriaceae</taxon>
        <taxon>Desulfosporosinus</taxon>
    </lineage>
</organism>
<protein>
    <recommendedName>
        <fullName evidence="2">Anti-sigma-W factor RsiW</fullName>
    </recommendedName>
</protein>
<dbReference type="EMBL" id="OMOF01000332">
    <property type="protein sequence ID" value="SPF47916.1"/>
    <property type="molecule type" value="Genomic_DNA"/>
</dbReference>
<evidence type="ECO:0000313" key="5">
    <source>
        <dbReference type="Proteomes" id="UP000238916"/>
    </source>
</evidence>